<dbReference type="GO" id="GO:0000287">
    <property type="term" value="F:magnesium ion binding"/>
    <property type="evidence" value="ECO:0007669"/>
    <property type="project" value="InterPro"/>
</dbReference>
<name>A0A086CG51_9CHRO</name>
<keyword evidence="3" id="KW-0479">Metal-binding</keyword>
<dbReference type="SUPFAM" id="SSF52540">
    <property type="entry name" value="P-loop containing nucleoside triphosphate hydrolases"/>
    <property type="match status" value="1"/>
</dbReference>
<protein>
    <submittedName>
        <fullName evidence="9">Dethiobiotin synthetase</fullName>
        <ecNumber evidence="9">6.3.3.3</ecNumber>
    </submittedName>
</protein>
<dbReference type="GO" id="GO:0005524">
    <property type="term" value="F:ATP binding"/>
    <property type="evidence" value="ECO:0007669"/>
    <property type="project" value="UniProtKB-KW"/>
</dbReference>
<gene>
    <name evidence="9" type="ORF">ucyna2_00987</name>
</gene>
<dbReference type="AlphaFoldDB" id="A0A086CG51"/>
<evidence type="ECO:0000256" key="1">
    <source>
        <dbReference type="ARBA" id="ARBA00022490"/>
    </source>
</evidence>
<dbReference type="CDD" id="cd03109">
    <property type="entry name" value="DTBS"/>
    <property type="match status" value="1"/>
</dbReference>
<evidence type="ECO:0000256" key="4">
    <source>
        <dbReference type="ARBA" id="ARBA00022741"/>
    </source>
</evidence>
<dbReference type="eggNOG" id="COG0132">
    <property type="taxonomic scope" value="Bacteria"/>
</dbReference>
<sequence>MQTLFITGTVPNSGKTLLTKILAIYRQTYFSEKSLGIIELIQKEKHENKLLESFLSNSSSNTKIVNCQLPDFEALMSLNDLCSNLLGELWEKLSSLQKELDFVLVEGANSLGSPITKELLISDIVGIWHLPTILIVPVESGALNQVVANIALAVKNKVNVKGIILNCICPLAQEKISNLAPVNLVQSLTHIPVLGILPYIKDTEDTKELLNAASEIDLEFLFY</sequence>
<dbReference type="Pfam" id="PF13500">
    <property type="entry name" value="AAA_26"/>
    <property type="match status" value="1"/>
</dbReference>
<dbReference type="Gene3D" id="3.40.50.300">
    <property type="entry name" value="P-loop containing nucleotide triphosphate hydrolases"/>
    <property type="match status" value="1"/>
</dbReference>
<dbReference type="InterPro" id="IPR027417">
    <property type="entry name" value="P-loop_NTPase"/>
</dbReference>
<dbReference type="EMBL" id="JPSP01000012">
    <property type="protein sequence ID" value="KFF41165.1"/>
    <property type="molecule type" value="Genomic_DNA"/>
</dbReference>
<dbReference type="EC" id="6.3.3.3" evidence="9"/>
<dbReference type="GO" id="GO:0009102">
    <property type="term" value="P:biotin biosynthetic process"/>
    <property type="evidence" value="ECO:0007669"/>
    <property type="project" value="UniProtKB-UniPathway"/>
</dbReference>
<dbReference type="InterPro" id="IPR004472">
    <property type="entry name" value="DTB_synth_BioD"/>
</dbReference>
<keyword evidence="5" id="KW-0093">Biotin biosynthesis</keyword>
<keyword evidence="7" id="KW-0460">Magnesium</keyword>
<organism evidence="9 10">
    <name type="scientific">Candidatus Atelocyanobacterium thalassa isolate SIO64986</name>
    <dbReference type="NCBI Taxonomy" id="1527444"/>
    <lineage>
        <taxon>Bacteria</taxon>
        <taxon>Bacillati</taxon>
        <taxon>Cyanobacteriota</taxon>
        <taxon>Cyanophyceae</taxon>
        <taxon>Oscillatoriophycideae</taxon>
        <taxon>Chroococcales</taxon>
        <taxon>Aphanothecaceae</taxon>
        <taxon>Candidatus Atelocyanobacterium</taxon>
        <taxon>Candidatus Atelocyanobacterium thalassae</taxon>
    </lineage>
</organism>
<dbReference type="PANTHER" id="PTHR43210">
    <property type="entry name" value="DETHIOBIOTIN SYNTHETASE"/>
    <property type="match status" value="1"/>
</dbReference>
<dbReference type="UniPathway" id="UPA00078"/>
<keyword evidence="4" id="KW-0547">Nucleotide-binding</keyword>
<keyword evidence="6" id="KW-0067">ATP-binding</keyword>
<reference evidence="9 10" key="1">
    <citation type="submission" date="2014-08" db="EMBL/GenBank/DDBJ databases">
        <title>Comparative genomics reveals surprising divergence of two closely related strains of uncultivated UCYN-A cyanobacteria.</title>
        <authorList>
            <person name="Bombar D."/>
            <person name="Heller P."/>
            <person name="Sanchez-Baracaldo P."/>
            <person name="Carter B.J."/>
            <person name="Zert J.P."/>
        </authorList>
    </citation>
    <scope>NUCLEOTIDE SEQUENCE [LARGE SCALE GENOMIC DNA]</scope>
</reference>
<evidence type="ECO:0000313" key="10">
    <source>
        <dbReference type="Proteomes" id="UP000028922"/>
    </source>
</evidence>
<dbReference type="PANTHER" id="PTHR43210:SF2">
    <property type="entry name" value="ATP-DEPENDENT DETHIOBIOTIN SYNTHETASE BIOD 2"/>
    <property type="match status" value="1"/>
</dbReference>
<dbReference type="PIRSF" id="PIRSF006755">
    <property type="entry name" value="DTB_synth"/>
    <property type="match status" value="1"/>
</dbReference>
<comment type="catalytic activity">
    <reaction evidence="8">
        <text>(7R,8S)-8-amino-7-(carboxyamino)nonanoate + ATP = (4R,5S)-dethiobiotin + ADP + phosphate + H(+)</text>
        <dbReference type="Rhea" id="RHEA:63684"/>
        <dbReference type="ChEBI" id="CHEBI:15378"/>
        <dbReference type="ChEBI" id="CHEBI:30616"/>
        <dbReference type="ChEBI" id="CHEBI:43474"/>
        <dbReference type="ChEBI" id="CHEBI:149470"/>
        <dbReference type="ChEBI" id="CHEBI:149473"/>
        <dbReference type="ChEBI" id="CHEBI:456216"/>
    </reaction>
</comment>
<evidence type="ECO:0000256" key="8">
    <source>
        <dbReference type="ARBA" id="ARBA00047386"/>
    </source>
</evidence>
<accession>A0A086CG51</accession>
<evidence type="ECO:0000313" key="9">
    <source>
        <dbReference type="EMBL" id="KFF41165.1"/>
    </source>
</evidence>
<dbReference type="GO" id="GO:0005829">
    <property type="term" value="C:cytosol"/>
    <property type="evidence" value="ECO:0007669"/>
    <property type="project" value="TreeGrafter"/>
</dbReference>
<proteinExistence type="predicted"/>
<evidence type="ECO:0000256" key="2">
    <source>
        <dbReference type="ARBA" id="ARBA00022598"/>
    </source>
</evidence>
<dbReference type="GO" id="GO:0004141">
    <property type="term" value="F:dethiobiotin synthase activity"/>
    <property type="evidence" value="ECO:0007669"/>
    <property type="project" value="UniProtKB-EC"/>
</dbReference>
<keyword evidence="1" id="KW-0963">Cytoplasm</keyword>
<evidence type="ECO:0000256" key="3">
    <source>
        <dbReference type="ARBA" id="ARBA00022723"/>
    </source>
</evidence>
<keyword evidence="2 9" id="KW-0436">Ligase</keyword>
<dbReference type="STRING" id="1527444.ucyna2_00987"/>
<evidence type="ECO:0000256" key="5">
    <source>
        <dbReference type="ARBA" id="ARBA00022756"/>
    </source>
</evidence>
<dbReference type="Proteomes" id="UP000028922">
    <property type="component" value="Unassembled WGS sequence"/>
</dbReference>
<comment type="caution">
    <text evidence="9">The sequence shown here is derived from an EMBL/GenBank/DDBJ whole genome shotgun (WGS) entry which is preliminary data.</text>
</comment>
<evidence type="ECO:0000256" key="7">
    <source>
        <dbReference type="ARBA" id="ARBA00022842"/>
    </source>
</evidence>
<evidence type="ECO:0000256" key="6">
    <source>
        <dbReference type="ARBA" id="ARBA00022840"/>
    </source>
</evidence>